<evidence type="ECO:0000313" key="3">
    <source>
        <dbReference type="EMBL" id="ORV48993.1"/>
    </source>
</evidence>
<feature type="domain" description="ChsH2 rubredoxin-like zinc ribbon" evidence="2">
    <location>
        <begin position="23"/>
        <end position="55"/>
    </location>
</feature>
<dbReference type="PANTHER" id="PTHR34075:SF5">
    <property type="entry name" value="BLR3430 PROTEIN"/>
    <property type="match status" value="1"/>
</dbReference>
<accession>A0A1X1TWR2</accession>
<dbReference type="InterPro" id="IPR052513">
    <property type="entry name" value="Thioester_dehydratase-like"/>
</dbReference>
<evidence type="ECO:0000259" key="2">
    <source>
        <dbReference type="Pfam" id="PF12172"/>
    </source>
</evidence>
<comment type="caution">
    <text evidence="3">The sequence shown here is derived from an EMBL/GenBank/DDBJ whole genome shotgun (WGS) entry which is preliminary data.</text>
</comment>
<dbReference type="RefSeq" id="WP_109560916.1">
    <property type="nucleotide sequence ID" value="NZ_LQOT01000025.1"/>
</dbReference>
<keyword evidence="3" id="KW-0238">DNA-binding</keyword>
<dbReference type="SUPFAM" id="SSF50249">
    <property type="entry name" value="Nucleic acid-binding proteins"/>
    <property type="match status" value="1"/>
</dbReference>
<organism evidence="3 4">
    <name type="scientific">Mycolicibacter engbaekii</name>
    <dbReference type="NCBI Taxonomy" id="188915"/>
    <lineage>
        <taxon>Bacteria</taxon>
        <taxon>Bacillati</taxon>
        <taxon>Actinomycetota</taxon>
        <taxon>Actinomycetes</taxon>
        <taxon>Mycobacteriales</taxon>
        <taxon>Mycobacteriaceae</taxon>
        <taxon>Mycolicibacter</taxon>
    </lineage>
</organism>
<sequence>MAPVPAFAPRILPGIDDHNRGFWAGGADGKLHLARCEPCGRYVHPPRSNCSDCGAPLTFAAVSGNATLYSYTVAHQQFHPDVPTPFVIALVEIAEQPGLRLVTNLVDCDVDSLTCGMALRVRFEEHGEAFVPVFTPA</sequence>
<dbReference type="InterPro" id="IPR002878">
    <property type="entry name" value="ChsH2_C"/>
</dbReference>
<dbReference type="AlphaFoldDB" id="A0A1X1TWR2"/>
<dbReference type="PANTHER" id="PTHR34075">
    <property type="entry name" value="BLR3430 PROTEIN"/>
    <property type="match status" value="1"/>
</dbReference>
<dbReference type="Proteomes" id="UP000193465">
    <property type="component" value="Unassembled WGS sequence"/>
</dbReference>
<keyword evidence="4" id="KW-1185">Reference proteome</keyword>
<evidence type="ECO:0000313" key="4">
    <source>
        <dbReference type="Proteomes" id="UP000193465"/>
    </source>
</evidence>
<dbReference type="InterPro" id="IPR012340">
    <property type="entry name" value="NA-bd_OB-fold"/>
</dbReference>
<dbReference type="Pfam" id="PF01796">
    <property type="entry name" value="OB_ChsH2_C"/>
    <property type="match status" value="1"/>
</dbReference>
<evidence type="ECO:0000259" key="1">
    <source>
        <dbReference type="Pfam" id="PF01796"/>
    </source>
</evidence>
<name>A0A1X1TWR2_9MYCO</name>
<dbReference type="STRING" id="188915.AWC02_07865"/>
<dbReference type="Pfam" id="PF12172">
    <property type="entry name" value="zf-ChsH2"/>
    <property type="match status" value="1"/>
</dbReference>
<dbReference type="Gene3D" id="6.10.30.10">
    <property type="match status" value="1"/>
</dbReference>
<dbReference type="GO" id="GO:0003677">
    <property type="term" value="F:DNA binding"/>
    <property type="evidence" value="ECO:0007669"/>
    <property type="project" value="UniProtKB-KW"/>
</dbReference>
<feature type="domain" description="ChsH2 C-terminal OB-fold" evidence="1">
    <location>
        <begin position="61"/>
        <end position="124"/>
    </location>
</feature>
<dbReference type="EMBL" id="LQOT01000025">
    <property type="protein sequence ID" value="ORV48993.1"/>
    <property type="molecule type" value="Genomic_DNA"/>
</dbReference>
<proteinExistence type="predicted"/>
<reference evidence="3 4" key="1">
    <citation type="submission" date="2016-01" db="EMBL/GenBank/DDBJ databases">
        <title>The new phylogeny of the genus Mycobacterium.</title>
        <authorList>
            <person name="Tarcisio F."/>
            <person name="Conor M."/>
            <person name="Antonella G."/>
            <person name="Elisabetta G."/>
            <person name="Giulia F.S."/>
            <person name="Sara T."/>
            <person name="Anna F."/>
            <person name="Clotilde B."/>
            <person name="Roberto B."/>
            <person name="Veronica D.S."/>
            <person name="Fabio R."/>
            <person name="Monica P."/>
            <person name="Olivier J."/>
            <person name="Enrico T."/>
            <person name="Nicola S."/>
        </authorList>
    </citation>
    <scope>NUCLEOTIDE SEQUENCE [LARGE SCALE GENOMIC DNA]</scope>
    <source>
        <strain evidence="3 4">ATCC 27353</strain>
    </source>
</reference>
<dbReference type="InterPro" id="IPR022002">
    <property type="entry name" value="ChsH2_Znr"/>
</dbReference>
<protein>
    <submittedName>
        <fullName evidence="3">DNA-binding protein</fullName>
    </submittedName>
</protein>
<gene>
    <name evidence="3" type="ORF">AWC02_07865</name>
</gene>